<keyword evidence="1 3" id="KW-0328">Glycosyltransferase</keyword>
<dbReference type="Proteomes" id="UP000663828">
    <property type="component" value="Unassembled WGS sequence"/>
</dbReference>
<comment type="caution">
    <text evidence="4">The sequence shown here is derived from an EMBL/GenBank/DDBJ whole genome shotgun (WGS) entry which is preliminary data.</text>
</comment>
<evidence type="ECO:0000313" key="7">
    <source>
        <dbReference type="Proteomes" id="UP000663852"/>
    </source>
</evidence>
<comment type="subcellular location">
    <subcellularLocation>
        <location evidence="3">Golgi apparatus</location>
        <location evidence="3">Golgi stack membrane</location>
        <topology evidence="3">Single-pass type II membrane protein</topology>
    </subcellularLocation>
</comment>
<keyword evidence="3" id="KW-0325">Glycoprotein</keyword>
<dbReference type="EC" id="2.4.1.-" evidence="3"/>
<gene>
    <name evidence="4" type="ORF">EDS130_LOCUS11535</name>
    <name evidence="5" type="ORF">XAT740_LOCUS18891</name>
</gene>
<dbReference type="GO" id="GO:0032580">
    <property type="term" value="C:Golgi cisterna membrane"/>
    <property type="evidence" value="ECO:0007669"/>
    <property type="project" value="UniProtKB-SubCell"/>
</dbReference>
<comment type="similarity">
    <text evidence="3">Belongs to the glycosyltransferase 11 family.</text>
</comment>
<evidence type="ECO:0000313" key="4">
    <source>
        <dbReference type="EMBL" id="CAF0935587.1"/>
    </source>
</evidence>
<dbReference type="EMBL" id="CAJNOR010001273">
    <property type="protein sequence ID" value="CAF1111637.1"/>
    <property type="molecule type" value="Genomic_DNA"/>
</dbReference>
<organism evidence="4 7">
    <name type="scientific">Adineta ricciae</name>
    <name type="common">Rotifer</name>
    <dbReference type="NCBI Taxonomy" id="249248"/>
    <lineage>
        <taxon>Eukaryota</taxon>
        <taxon>Metazoa</taxon>
        <taxon>Spiralia</taxon>
        <taxon>Gnathifera</taxon>
        <taxon>Rotifera</taxon>
        <taxon>Eurotatoria</taxon>
        <taxon>Bdelloidea</taxon>
        <taxon>Adinetida</taxon>
        <taxon>Adinetidae</taxon>
        <taxon>Adineta</taxon>
    </lineage>
</organism>
<dbReference type="GO" id="GO:0005975">
    <property type="term" value="P:carbohydrate metabolic process"/>
    <property type="evidence" value="ECO:0007669"/>
    <property type="project" value="InterPro"/>
</dbReference>
<keyword evidence="3" id="KW-0812">Transmembrane</keyword>
<dbReference type="PANTHER" id="PTHR11927">
    <property type="entry name" value="GALACTOSIDE 2-L-FUCOSYLTRANSFERASE"/>
    <property type="match status" value="1"/>
</dbReference>
<keyword evidence="3" id="KW-0735">Signal-anchor</keyword>
<accession>A0A814BW73</accession>
<dbReference type="GO" id="GO:0008107">
    <property type="term" value="F:galactoside 2-alpha-L-fucosyltransferase activity"/>
    <property type="evidence" value="ECO:0007669"/>
    <property type="project" value="InterPro"/>
</dbReference>
<keyword evidence="6" id="KW-1185">Reference proteome</keyword>
<dbReference type="PANTHER" id="PTHR11927:SF9">
    <property type="entry name" value="L-FUCOSYLTRANSFERASE"/>
    <property type="match status" value="1"/>
</dbReference>
<name>A0A814BW73_ADIRI</name>
<protein>
    <recommendedName>
        <fullName evidence="3">L-Fucosyltransferase</fullName>
        <ecNumber evidence="3">2.4.1.-</ecNumber>
    </recommendedName>
</protein>
<evidence type="ECO:0000256" key="1">
    <source>
        <dbReference type="ARBA" id="ARBA00022676"/>
    </source>
</evidence>
<dbReference type="OrthoDB" id="3226at2759"/>
<evidence type="ECO:0000313" key="6">
    <source>
        <dbReference type="Proteomes" id="UP000663828"/>
    </source>
</evidence>
<evidence type="ECO:0000256" key="2">
    <source>
        <dbReference type="ARBA" id="ARBA00022679"/>
    </source>
</evidence>
<sequence length="280" mass="32687">MRSIINSSLKQCTIILRERSGRLGNRLFMFASAYGLSLNQSYQLYIDSDIIKELNKSFNINLSNLISKSKFSDLKFVKKIYNHCTYFSQIFSSNSSSIQLSGFWQVYKHFYGHREQIKQQLTFKSSIFHRINHFLNKTVNRTNSIIIGIHIRRGDFLLVRRVSSDKYIFTAMSYFQLKYVLVKFIIVSDDKSYCQQRFAHQNNVFITPNSFSATDDLALLTRCDHLIITAGTFGWWSAFLLHNQFGEVISDSKVDGTPIDANCRREDYFPPWFSFLNNTN</sequence>
<evidence type="ECO:0000256" key="3">
    <source>
        <dbReference type="RuleBase" id="RU363129"/>
    </source>
</evidence>
<dbReference type="CDD" id="cd11301">
    <property type="entry name" value="Fut1_Fut2_like"/>
    <property type="match status" value="1"/>
</dbReference>
<evidence type="ECO:0000313" key="5">
    <source>
        <dbReference type="EMBL" id="CAF1111637.1"/>
    </source>
</evidence>
<dbReference type="AlphaFoldDB" id="A0A814BW73"/>
<keyword evidence="2 3" id="KW-0808">Transferase</keyword>
<dbReference type="UniPathway" id="UPA00378"/>
<comment type="pathway">
    <text evidence="3">Protein modification; protein glycosylation.</text>
</comment>
<proteinExistence type="inferred from homology"/>
<dbReference type="Proteomes" id="UP000663852">
    <property type="component" value="Unassembled WGS sequence"/>
</dbReference>
<dbReference type="Pfam" id="PF01531">
    <property type="entry name" value="Glyco_transf_11"/>
    <property type="match status" value="1"/>
</dbReference>
<keyword evidence="3" id="KW-0333">Golgi apparatus</keyword>
<dbReference type="Gene3D" id="3.40.50.11350">
    <property type="match status" value="1"/>
</dbReference>
<dbReference type="InterPro" id="IPR002516">
    <property type="entry name" value="Glyco_trans_11"/>
</dbReference>
<dbReference type="EMBL" id="CAJNOJ010000042">
    <property type="protein sequence ID" value="CAF0935587.1"/>
    <property type="molecule type" value="Genomic_DNA"/>
</dbReference>
<reference evidence="4" key="1">
    <citation type="submission" date="2021-02" db="EMBL/GenBank/DDBJ databases">
        <authorList>
            <person name="Nowell W R."/>
        </authorList>
    </citation>
    <scope>NUCLEOTIDE SEQUENCE</scope>
</reference>